<dbReference type="GO" id="GO:0003997">
    <property type="term" value="F:acyl-CoA oxidase activity"/>
    <property type="evidence" value="ECO:0007669"/>
    <property type="project" value="UniProtKB-EC"/>
</dbReference>
<keyword evidence="8" id="KW-0560">Oxidoreductase</keyword>
<feature type="domain" description="Acyl-CoA oxidase C-alpha1" evidence="14">
    <location>
        <begin position="333"/>
        <end position="492"/>
    </location>
</feature>
<reference evidence="15 16" key="1">
    <citation type="submission" date="2016-10" db="EMBL/GenBank/DDBJ databases">
        <authorList>
            <person name="Cai Z."/>
        </authorList>
    </citation>
    <scope>NUCLEOTIDE SEQUENCE [LARGE SCALE GENOMIC DNA]</scope>
    <source>
        <strain evidence="15 16">CGMCC 1.10826</strain>
    </source>
</reference>
<comment type="subcellular location">
    <subcellularLocation>
        <location evidence="2">Peroxisome</location>
    </subcellularLocation>
</comment>
<dbReference type="Pfam" id="PF02770">
    <property type="entry name" value="Acyl-CoA_dh_M"/>
    <property type="match status" value="1"/>
</dbReference>
<dbReference type="InterPro" id="IPR055060">
    <property type="entry name" value="ACOX_C_alpha1"/>
</dbReference>
<dbReference type="EMBL" id="UETB01000011">
    <property type="protein sequence ID" value="SSA45057.1"/>
    <property type="molecule type" value="Genomic_DNA"/>
</dbReference>
<dbReference type="RefSeq" id="WP_373681253.1">
    <property type="nucleotide sequence ID" value="NZ_QKLZ01000011.1"/>
</dbReference>
<dbReference type="InterPro" id="IPR009100">
    <property type="entry name" value="AcylCoA_DH/oxidase_NM_dom_sf"/>
</dbReference>
<dbReference type="FunFam" id="1.20.140.10:FF:000010">
    <property type="entry name" value="Acyl-coenzyme A oxidase"/>
    <property type="match status" value="1"/>
</dbReference>
<proteinExistence type="inferred from homology"/>
<feature type="domain" description="Acyl-CoA oxidase C-terminal" evidence="12">
    <location>
        <begin position="547"/>
        <end position="691"/>
    </location>
</feature>
<keyword evidence="7" id="KW-0276">Fatty acid metabolism</keyword>
<keyword evidence="9" id="KW-0443">Lipid metabolism</keyword>
<evidence type="ECO:0000259" key="12">
    <source>
        <dbReference type="Pfam" id="PF01756"/>
    </source>
</evidence>
<protein>
    <recommendedName>
        <fullName evidence="4">acyl-CoA oxidase</fullName>
        <ecNumber evidence="4">1.3.3.6</ecNumber>
    </recommendedName>
</protein>
<comment type="similarity">
    <text evidence="3">Belongs to the acyl-CoA oxidase family.</text>
</comment>
<evidence type="ECO:0000313" key="16">
    <source>
        <dbReference type="Proteomes" id="UP000250222"/>
    </source>
</evidence>
<dbReference type="PANTHER" id="PTHR10909">
    <property type="entry name" value="ELECTRON TRANSPORT OXIDOREDUCTASE"/>
    <property type="match status" value="1"/>
</dbReference>
<evidence type="ECO:0000256" key="1">
    <source>
        <dbReference type="ARBA" id="ARBA00001974"/>
    </source>
</evidence>
<dbReference type="InterPro" id="IPR002655">
    <property type="entry name" value="Acyl-CoA_oxidase_C"/>
</dbReference>
<dbReference type="SUPFAM" id="SSF56645">
    <property type="entry name" value="Acyl-CoA dehydrogenase NM domain-like"/>
    <property type="match status" value="1"/>
</dbReference>
<dbReference type="FunFam" id="2.40.110.10:FF:000005">
    <property type="entry name" value="Acyl-coenzyme A oxidase"/>
    <property type="match status" value="1"/>
</dbReference>
<dbReference type="FunFam" id="1.20.140.10:FF:000007">
    <property type="entry name" value="Acyl-coenzyme A oxidase"/>
    <property type="match status" value="1"/>
</dbReference>
<accession>A0A2Y9ARD7</accession>
<evidence type="ECO:0000256" key="4">
    <source>
        <dbReference type="ARBA" id="ARBA00012870"/>
    </source>
</evidence>
<evidence type="ECO:0000256" key="7">
    <source>
        <dbReference type="ARBA" id="ARBA00022832"/>
    </source>
</evidence>
<keyword evidence="6" id="KW-0274">FAD</keyword>
<organism evidence="15 16">
    <name type="scientific">Georgenia satyanarayanai</name>
    <dbReference type="NCBI Taxonomy" id="860221"/>
    <lineage>
        <taxon>Bacteria</taxon>
        <taxon>Bacillati</taxon>
        <taxon>Actinomycetota</taxon>
        <taxon>Actinomycetes</taxon>
        <taxon>Micrococcales</taxon>
        <taxon>Bogoriellaceae</taxon>
        <taxon>Georgenia</taxon>
    </lineage>
</organism>
<dbReference type="GO" id="GO:0005504">
    <property type="term" value="F:fatty acid binding"/>
    <property type="evidence" value="ECO:0007669"/>
    <property type="project" value="TreeGrafter"/>
</dbReference>
<dbReference type="PIRSF" id="PIRSF000168">
    <property type="entry name" value="Acyl-CoA_oxidase"/>
    <property type="match status" value="1"/>
</dbReference>
<evidence type="ECO:0000256" key="8">
    <source>
        <dbReference type="ARBA" id="ARBA00023002"/>
    </source>
</evidence>
<keyword evidence="5" id="KW-0285">Flavoprotein</keyword>
<dbReference type="AlphaFoldDB" id="A0A2Y9ARD7"/>
<dbReference type="EC" id="1.3.3.6" evidence="4"/>
<evidence type="ECO:0000259" key="14">
    <source>
        <dbReference type="Pfam" id="PF22924"/>
    </source>
</evidence>
<keyword evidence="10" id="KW-0576">Peroxisome</keyword>
<dbReference type="GO" id="GO:0033540">
    <property type="term" value="P:fatty acid beta-oxidation using acyl-CoA oxidase"/>
    <property type="evidence" value="ECO:0007669"/>
    <property type="project" value="TreeGrafter"/>
</dbReference>
<evidence type="ECO:0000259" key="13">
    <source>
        <dbReference type="Pfam" id="PF02770"/>
    </source>
</evidence>
<comment type="cofactor">
    <cofactor evidence="1">
        <name>FAD</name>
        <dbReference type="ChEBI" id="CHEBI:57692"/>
    </cofactor>
</comment>
<dbReference type="PANTHER" id="PTHR10909:SF382">
    <property type="entry name" value="ACYL-COENZYME A OXIDASE"/>
    <property type="match status" value="1"/>
</dbReference>
<dbReference type="Proteomes" id="UP000250222">
    <property type="component" value="Unassembled WGS sequence"/>
</dbReference>
<dbReference type="GO" id="GO:0055088">
    <property type="term" value="P:lipid homeostasis"/>
    <property type="evidence" value="ECO:0007669"/>
    <property type="project" value="TreeGrafter"/>
</dbReference>
<evidence type="ECO:0000256" key="5">
    <source>
        <dbReference type="ARBA" id="ARBA00022630"/>
    </source>
</evidence>
<name>A0A2Y9ARD7_9MICO</name>
<evidence type="ECO:0000256" key="6">
    <source>
        <dbReference type="ARBA" id="ARBA00022827"/>
    </source>
</evidence>
<dbReference type="InterPro" id="IPR036250">
    <property type="entry name" value="AcylCo_DH-like_C"/>
</dbReference>
<dbReference type="GO" id="GO:0071949">
    <property type="term" value="F:FAD binding"/>
    <property type="evidence" value="ECO:0007669"/>
    <property type="project" value="InterPro"/>
</dbReference>
<evidence type="ECO:0000256" key="3">
    <source>
        <dbReference type="ARBA" id="ARBA00006288"/>
    </source>
</evidence>
<gene>
    <name evidence="15" type="ORF">SAMN05216184_11166</name>
</gene>
<dbReference type="Pfam" id="PF22924">
    <property type="entry name" value="ACOX_C_alpha1"/>
    <property type="match status" value="1"/>
</dbReference>
<evidence type="ECO:0000313" key="15">
    <source>
        <dbReference type="EMBL" id="SSA45057.1"/>
    </source>
</evidence>
<feature type="compositionally biased region" description="Basic and acidic residues" evidence="11">
    <location>
        <begin position="1"/>
        <end position="19"/>
    </location>
</feature>
<dbReference type="InterPro" id="IPR046373">
    <property type="entry name" value="Acyl-CoA_Oxase/DH_mid-dom_sf"/>
</dbReference>
<evidence type="ECO:0000256" key="11">
    <source>
        <dbReference type="SAM" id="MobiDB-lite"/>
    </source>
</evidence>
<evidence type="ECO:0000256" key="9">
    <source>
        <dbReference type="ARBA" id="ARBA00023098"/>
    </source>
</evidence>
<evidence type="ECO:0000256" key="10">
    <source>
        <dbReference type="ARBA" id="ARBA00023140"/>
    </source>
</evidence>
<feature type="compositionally biased region" description="Polar residues" evidence="11">
    <location>
        <begin position="37"/>
        <end position="46"/>
    </location>
</feature>
<dbReference type="InterPro" id="IPR006091">
    <property type="entry name" value="Acyl-CoA_Oxase/DH_mid-dom"/>
</dbReference>
<feature type="region of interest" description="Disordered" evidence="11">
    <location>
        <begin position="1"/>
        <end position="60"/>
    </location>
</feature>
<dbReference type="InterPro" id="IPR012258">
    <property type="entry name" value="Acyl-CoA_oxidase"/>
</dbReference>
<keyword evidence="16" id="KW-1185">Reference proteome</keyword>
<dbReference type="Pfam" id="PF01756">
    <property type="entry name" value="ACOX"/>
    <property type="match status" value="1"/>
</dbReference>
<evidence type="ECO:0000256" key="2">
    <source>
        <dbReference type="ARBA" id="ARBA00004275"/>
    </source>
</evidence>
<dbReference type="Gene3D" id="2.40.110.10">
    <property type="entry name" value="Butyryl-CoA Dehydrogenase, subunit A, domain 2"/>
    <property type="match status" value="1"/>
</dbReference>
<dbReference type="Gene3D" id="1.20.140.10">
    <property type="entry name" value="Butyryl-CoA Dehydrogenase, subunit A, domain 3"/>
    <property type="match status" value="2"/>
</dbReference>
<feature type="domain" description="Acyl-CoA oxidase/dehydrogenase middle" evidence="13">
    <location>
        <begin position="184"/>
        <end position="297"/>
    </location>
</feature>
<sequence length="717" mass="78566">MTTTTTHREDDAVYRERSARPAAPDLPDTSDAAQPASVGTVTSAMSPDTAAPPGEAFDRGAVGDLLDGRWREQRRASRDLALEPDFQRLPDQTVAEHRERVMWQLRELVGRSEVLRGFPREVGGGGDPGGNLAGFEELFLSDPSLQIKGGVQWGLFGSAVQHLGVPEQHARLLPPIMQLEVPGCFAMTEVGHGSDVASIATTATYDPATEEFVLHTPFPSARKEYIGNAALHGIAAVVFAQLSTQGRNHGVHAFYVPIREHDEDGGLRFLPGIGGKDDGPKGGLNGVDNGQLWFDQVRVPRENLLRRYGDVAPDGTYSSPIESKGRRFFTMLGTLVQGRVSLGGAAVGVSKAALSIAVRYGDERRQFTGADEHREVTLLDYQRHQRRLLPLVARTYAAALAQGVLLERFHGVFNGEHDDDESRQDLETLAAAFKPTSTWLAMEAIQESREACGGAGYMAENRLVTWRQDFDVYTTFEGDNNVLLQLVGKRLLTDYGRAMAKIDIAGAARFVAARAGDMALHRTPLRRAAQSVLDSGSKARSAGQLRDPEAQRELLEDRVETMVAEIAGALREVKDAPPEKAAAVFNEHQDALIGAARAHAELLQWEAFTAALDQVPAGTTRQVLTWLRDLYGLECIERNLAWYLVNGRITAQRARVVTGYINRLLTRLRPYAVDLVDAFGYTPEHLRAPIASGVEGARQEEAEALQRRRRALPERLG</sequence>
<dbReference type="SUPFAM" id="SSF47203">
    <property type="entry name" value="Acyl-CoA dehydrogenase C-terminal domain-like"/>
    <property type="match status" value="2"/>
</dbReference>